<dbReference type="EMBL" id="FNPZ01000001">
    <property type="protein sequence ID" value="SDY71270.1"/>
    <property type="molecule type" value="Genomic_DNA"/>
</dbReference>
<sequence>MSTKSVRIHYTNYRGVTDWRVIEPEAIWFGSTEWHPEPQWLLDAVDVERGEKRTFALVDLHEWRENTDTP</sequence>
<dbReference type="OrthoDB" id="2941346at2"/>
<protein>
    <submittedName>
        <fullName evidence="1">Uncharacterized protein</fullName>
    </submittedName>
</protein>
<name>A0A1H3M3I0_9MICO</name>
<keyword evidence="2" id="KW-1185">Reference proteome</keyword>
<evidence type="ECO:0000313" key="1">
    <source>
        <dbReference type="EMBL" id="SDY71270.1"/>
    </source>
</evidence>
<organism evidence="1 2">
    <name type="scientific">Herbiconiux ginsengi</name>
    <dbReference type="NCBI Taxonomy" id="381665"/>
    <lineage>
        <taxon>Bacteria</taxon>
        <taxon>Bacillati</taxon>
        <taxon>Actinomycetota</taxon>
        <taxon>Actinomycetes</taxon>
        <taxon>Micrococcales</taxon>
        <taxon>Microbacteriaceae</taxon>
        <taxon>Herbiconiux</taxon>
    </lineage>
</organism>
<gene>
    <name evidence="1" type="ORF">SAMN05216554_1258</name>
</gene>
<evidence type="ECO:0000313" key="2">
    <source>
        <dbReference type="Proteomes" id="UP000198891"/>
    </source>
</evidence>
<accession>A0A1H3M3I0</accession>
<proteinExistence type="predicted"/>
<dbReference type="AlphaFoldDB" id="A0A1H3M3I0"/>
<dbReference type="STRING" id="381665.SAMN05216554_1258"/>
<dbReference type="Proteomes" id="UP000198891">
    <property type="component" value="Unassembled WGS sequence"/>
</dbReference>
<reference evidence="1 2" key="1">
    <citation type="submission" date="2016-10" db="EMBL/GenBank/DDBJ databases">
        <authorList>
            <person name="de Groot N.N."/>
        </authorList>
    </citation>
    <scope>NUCLEOTIDE SEQUENCE [LARGE SCALE GENOMIC DNA]</scope>
    <source>
        <strain evidence="1 2">CGMCC 4.3491</strain>
    </source>
</reference>